<dbReference type="AlphaFoldDB" id="A0A0D0AQ03"/>
<gene>
    <name evidence="1" type="ORF">CY34DRAFT_18008</name>
</gene>
<dbReference type="InParanoid" id="A0A0D0AQ03"/>
<dbReference type="OrthoDB" id="2666774at2759"/>
<sequence>MPHVRCYCTVHSRSGALVPPHTARAHERSDLRNQSVSSQANFGRVGAHIMPIAHANEGPVLRGFAIPSCEPQPPLSPDVEFHDPPRISDSAVEQDMLDYGFLTGEDLDIMTHGGALPNLGPNFHSPEALLAAVDHFNAYNTATAAGGRPLTTHEAYRLPIDPEQRALDRQLAKVLDGY</sequence>
<dbReference type="HOGENOM" id="CLU_1511580_0_0_1"/>
<accession>A0A0D0AQ03</accession>
<dbReference type="Proteomes" id="UP000054485">
    <property type="component" value="Unassembled WGS sequence"/>
</dbReference>
<protein>
    <submittedName>
        <fullName evidence="1">Uncharacterized protein</fullName>
    </submittedName>
</protein>
<proteinExistence type="predicted"/>
<reference evidence="2" key="2">
    <citation type="submission" date="2015-01" db="EMBL/GenBank/DDBJ databases">
        <title>Evolutionary Origins and Diversification of the Mycorrhizal Mutualists.</title>
        <authorList>
            <consortium name="DOE Joint Genome Institute"/>
            <consortium name="Mycorrhizal Genomics Consortium"/>
            <person name="Kohler A."/>
            <person name="Kuo A."/>
            <person name="Nagy L.G."/>
            <person name="Floudas D."/>
            <person name="Copeland A."/>
            <person name="Barry K.W."/>
            <person name="Cichocki N."/>
            <person name="Veneault-Fourrey C."/>
            <person name="LaButti K."/>
            <person name="Lindquist E.A."/>
            <person name="Lipzen A."/>
            <person name="Lundell T."/>
            <person name="Morin E."/>
            <person name="Murat C."/>
            <person name="Riley R."/>
            <person name="Ohm R."/>
            <person name="Sun H."/>
            <person name="Tunlid A."/>
            <person name="Henrissat B."/>
            <person name="Grigoriev I.V."/>
            <person name="Hibbett D.S."/>
            <person name="Martin F."/>
        </authorList>
    </citation>
    <scope>NUCLEOTIDE SEQUENCE [LARGE SCALE GENOMIC DNA]</scope>
    <source>
        <strain evidence="2">UH-Slu-Lm8-n1</strain>
    </source>
</reference>
<keyword evidence="2" id="KW-1185">Reference proteome</keyword>
<dbReference type="EMBL" id="KN835825">
    <property type="protein sequence ID" value="KIK34013.1"/>
    <property type="molecule type" value="Genomic_DNA"/>
</dbReference>
<evidence type="ECO:0000313" key="1">
    <source>
        <dbReference type="EMBL" id="KIK34013.1"/>
    </source>
</evidence>
<name>A0A0D0AQ03_9AGAM</name>
<reference evidence="1 2" key="1">
    <citation type="submission" date="2014-04" db="EMBL/GenBank/DDBJ databases">
        <authorList>
            <consortium name="DOE Joint Genome Institute"/>
            <person name="Kuo A."/>
            <person name="Ruytinx J."/>
            <person name="Rineau F."/>
            <person name="Colpaert J."/>
            <person name="Kohler A."/>
            <person name="Nagy L.G."/>
            <person name="Floudas D."/>
            <person name="Copeland A."/>
            <person name="Barry K.W."/>
            <person name="Cichocki N."/>
            <person name="Veneault-Fourrey C."/>
            <person name="LaButti K."/>
            <person name="Lindquist E.A."/>
            <person name="Lipzen A."/>
            <person name="Lundell T."/>
            <person name="Morin E."/>
            <person name="Murat C."/>
            <person name="Sun H."/>
            <person name="Tunlid A."/>
            <person name="Henrissat B."/>
            <person name="Grigoriev I.V."/>
            <person name="Hibbett D.S."/>
            <person name="Martin F."/>
            <person name="Nordberg H.P."/>
            <person name="Cantor M.N."/>
            <person name="Hua S.X."/>
        </authorList>
    </citation>
    <scope>NUCLEOTIDE SEQUENCE [LARGE SCALE GENOMIC DNA]</scope>
    <source>
        <strain evidence="1 2">UH-Slu-Lm8-n1</strain>
    </source>
</reference>
<organism evidence="1 2">
    <name type="scientific">Suillus luteus UH-Slu-Lm8-n1</name>
    <dbReference type="NCBI Taxonomy" id="930992"/>
    <lineage>
        <taxon>Eukaryota</taxon>
        <taxon>Fungi</taxon>
        <taxon>Dikarya</taxon>
        <taxon>Basidiomycota</taxon>
        <taxon>Agaricomycotina</taxon>
        <taxon>Agaricomycetes</taxon>
        <taxon>Agaricomycetidae</taxon>
        <taxon>Boletales</taxon>
        <taxon>Suillineae</taxon>
        <taxon>Suillaceae</taxon>
        <taxon>Suillus</taxon>
    </lineage>
</organism>
<evidence type="ECO:0000313" key="2">
    <source>
        <dbReference type="Proteomes" id="UP000054485"/>
    </source>
</evidence>